<keyword evidence="3" id="KW-1185">Reference proteome</keyword>
<evidence type="ECO:0000313" key="2">
    <source>
        <dbReference type="EMBL" id="KAK4022473.1"/>
    </source>
</evidence>
<dbReference type="Proteomes" id="UP001234178">
    <property type="component" value="Unassembled WGS sequence"/>
</dbReference>
<keyword evidence="1" id="KW-0472">Membrane</keyword>
<keyword evidence="1" id="KW-0812">Transmembrane</keyword>
<evidence type="ECO:0000313" key="3">
    <source>
        <dbReference type="Proteomes" id="UP001234178"/>
    </source>
</evidence>
<organism evidence="2 3">
    <name type="scientific">Daphnia magna</name>
    <dbReference type="NCBI Taxonomy" id="35525"/>
    <lineage>
        <taxon>Eukaryota</taxon>
        <taxon>Metazoa</taxon>
        <taxon>Ecdysozoa</taxon>
        <taxon>Arthropoda</taxon>
        <taxon>Crustacea</taxon>
        <taxon>Branchiopoda</taxon>
        <taxon>Diplostraca</taxon>
        <taxon>Cladocera</taxon>
        <taxon>Anomopoda</taxon>
        <taxon>Daphniidae</taxon>
        <taxon>Daphnia</taxon>
    </lineage>
</organism>
<keyword evidence="1" id="KW-1133">Transmembrane helix</keyword>
<gene>
    <name evidence="2" type="ORF">OUZ56_007935</name>
</gene>
<evidence type="ECO:0000256" key="1">
    <source>
        <dbReference type="SAM" id="Phobius"/>
    </source>
</evidence>
<protein>
    <submittedName>
        <fullName evidence="2">Uncharacterized protein</fullName>
    </submittedName>
</protein>
<comment type="caution">
    <text evidence="2">The sequence shown here is derived from an EMBL/GenBank/DDBJ whole genome shotgun (WGS) entry which is preliminary data.</text>
</comment>
<name>A0ABR0ABF7_9CRUS</name>
<reference evidence="2 3" key="1">
    <citation type="journal article" date="2023" name="Nucleic Acids Res.">
        <title>The hologenome of Daphnia magna reveals possible DNA methylation and microbiome-mediated evolution of the host genome.</title>
        <authorList>
            <person name="Chaturvedi A."/>
            <person name="Li X."/>
            <person name="Dhandapani V."/>
            <person name="Marshall H."/>
            <person name="Kissane S."/>
            <person name="Cuenca-Cambronero M."/>
            <person name="Asole G."/>
            <person name="Calvet F."/>
            <person name="Ruiz-Romero M."/>
            <person name="Marangio P."/>
            <person name="Guigo R."/>
            <person name="Rago D."/>
            <person name="Mirbahai L."/>
            <person name="Eastwood N."/>
            <person name="Colbourne J.K."/>
            <person name="Zhou J."/>
            <person name="Mallon E."/>
            <person name="Orsini L."/>
        </authorList>
    </citation>
    <scope>NUCLEOTIDE SEQUENCE [LARGE SCALE GENOMIC DNA]</scope>
    <source>
        <strain evidence="2">LRV0_1</strain>
    </source>
</reference>
<accession>A0ABR0ABF7</accession>
<proteinExistence type="predicted"/>
<dbReference type="EMBL" id="JAOYFB010000037">
    <property type="protein sequence ID" value="KAK4022473.1"/>
    <property type="molecule type" value="Genomic_DNA"/>
</dbReference>
<sequence length="112" mass="13368">MLYARIQELPKNLMVFAKLKSFKVLSLCEKVCLDCLFFSPSFRVLDESKKKKAPWFSLFLLLPTLHWMKALGTLKNLLSYLLNYYYYYFFYILKWHTVASFPRQSIASSWGE</sequence>
<feature type="transmembrane region" description="Helical" evidence="1">
    <location>
        <begin position="77"/>
        <end position="93"/>
    </location>
</feature>